<feature type="compositionally biased region" description="Basic and acidic residues" evidence="12">
    <location>
        <begin position="888"/>
        <end position="906"/>
    </location>
</feature>
<evidence type="ECO:0000256" key="6">
    <source>
        <dbReference type="ARBA" id="ARBA00022790"/>
    </source>
</evidence>
<keyword evidence="9" id="KW-0482">Metalloprotease</keyword>
<keyword evidence="7" id="KW-0378">Hydrolase</keyword>
<dbReference type="GO" id="GO:0008180">
    <property type="term" value="C:COP9 signalosome"/>
    <property type="evidence" value="ECO:0007669"/>
    <property type="project" value="UniProtKB-KW"/>
</dbReference>
<dbReference type="Pfam" id="PF01398">
    <property type="entry name" value="JAB"/>
    <property type="match status" value="1"/>
</dbReference>
<feature type="domain" description="MPN" evidence="14">
    <location>
        <begin position="54"/>
        <end position="193"/>
    </location>
</feature>
<evidence type="ECO:0000256" key="4">
    <source>
        <dbReference type="ARBA" id="ARBA00022670"/>
    </source>
</evidence>
<feature type="region of interest" description="Disordered" evidence="12">
    <location>
        <begin position="849"/>
        <end position="906"/>
    </location>
</feature>
<name>A0A8H7H5W0_9AGAM</name>
<dbReference type="EMBL" id="JACYCC010000128">
    <property type="protein sequence ID" value="KAF8674943.1"/>
    <property type="molecule type" value="Genomic_DNA"/>
</dbReference>
<dbReference type="GO" id="GO:0006508">
    <property type="term" value="P:proteolysis"/>
    <property type="evidence" value="ECO:0007669"/>
    <property type="project" value="UniProtKB-KW"/>
</dbReference>
<evidence type="ECO:0000256" key="7">
    <source>
        <dbReference type="ARBA" id="ARBA00022801"/>
    </source>
</evidence>
<evidence type="ECO:0000259" key="13">
    <source>
        <dbReference type="PROSITE" id="PS50102"/>
    </source>
</evidence>
<dbReference type="FunFam" id="3.40.140.10:FF:000003">
    <property type="entry name" value="COP9 signalosome complex subunit 5"/>
    <property type="match status" value="1"/>
</dbReference>
<feature type="compositionally biased region" description="Polar residues" evidence="12">
    <location>
        <begin position="853"/>
        <end position="884"/>
    </location>
</feature>
<dbReference type="InterPro" id="IPR037518">
    <property type="entry name" value="MPN"/>
</dbReference>
<dbReference type="Pfam" id="PF18323">
    <property type="entry name" value="CSN5_C"/>
    <property type="match status" value="1"/>
</dbReference>
<dbReference type="InterPro" id="IPR035979">
    <property type="entry name" value="RBD_domain_sf"/>
</dbReference>
<dbReference type="Proteomes" id="UP000650582">
    <property type="component" value="Unassembled WGS sequence"/>
</dbReference>
<evidence type="ECO:0000256" key="9">
    <source>
        <dbReference type="ARBA" id="ARBA00023049"/>
    </source>
</evidence>
<comment type="similarity">
    <text evidence="1">Belongs to the peptidase M67A family. CSN5 subfamily.</text>
</comment>
<feature type="compositionally biased region" description="Basic and acidic residues" evidence="12">
    <location>
        <begin position="312"/>
        <end position="325"/>
    </location>
</feature>
<proteinExistence type="inferred from homology"/>
<evidence type="ECO:0000313" key="16">
    <source>
        <dbReference type="Proteomes" id="UP000650582"/>
    </source>
</evidence>
<evidence type="ECO:0000256" key="8">
    <source>
        <dbReference type="ARBA" id="ARBA00022833"/>
    </source>
</evidence>
<gene>
    <name evidence="15" type="ORF">RHS04_07030</name>
</gene>
<evidence type="ECO:0000313" key="15">
    <source>
        <dbReference type="EMBL" id="KAF8674943.1"/>
    </source>
</evidence>
<dbReference type="SUPFAM" id="SSF102712">
    <property type="entry name" value="JAB1/MPN domain"/>
    <property type="match status" value="1"/>
</dbReference>
<dbReference type="GO" id="GO:0046872">
    <property type="term" value="F:metal ion binding"/>
    <property type="evidence" value="ECO:0007669"/>
    <property type="project" value="UniProtKB-KW"/>
</dbReference>
<organism evidence="15 16">
    <name type="scientific">Rhizoctonia solani</name>
    <dbReference type="NCBI Taxonomy" id="456999"/>
    <lineage>
        <taxon>Eukaryota</taxon>
        <taxon>Fungi</taxon>
        <taxon>Dikarya</taxon>
        <taxon>Basidiomycota</taxon>
        <taxon>Agaricomycotina</taxon>
        <taxon>Agaricomycetes</taxon>
        <taxon>Cantharellales</taxon>
        <taxon>Ceratobasidiaceae</taxon>
        <taxon>Rhizoctonia</taxon>
    </lineage>
</organism>
<sequence>MNSDTDTAFKTFSLANDVREIDAADEILVYDKAEAVRIDKEAPWKKDPHYFKKVHISVIALIKMVIHARSGGIYEIMGMMQGKVRASDRSLVVMDSFALPVQGTETRVNAANEANEYMVAFQQGSERAGRLENAIGWYHSHPGYGCWLSGIDVDTQSTNQKFQDPFVAVVIDPNRTISAGKVDIGAFRTFPADYKPPASEVAEYQSIPLSKIEDFGVHANSYYPLEVEVFKSKLDNELLGRLWNKYWVNTLSQSPLISAKPSIRGLAVDRLGSEARQGPRIADATRGGGGERGAGRIGIPEEVLGGRKGKAKSGEEDKGREESALNKVVKDSTKIAREAQHGLIAQVLKDIVFGTRPGEETQTGGIEARVAGVVGGAILAMDADMQIASYPQLQLIQRQHLQRMQQQASQAPRSLLLSPTDMNPWRASIGAPAHGTVGTFADLSASAALPNPAALAQRVGGRTDPLFNPQNTSNVYINGLPTFFSTSQLYDLCSEFGPITSVRTFDRLNTPEPSTYGFVLFADIESARRCIVALRQYSDLHPSFAKTQKIPQSSTDSQLSDAFEKRMERLSMFDQSSRFLAANAPQPIASRSAPMAPSVPAEADDLAWRARVVSAPVVLQGPNPRPKFSNGRSSLETVLEDPAVPQETPADVFVEGLPVNIQRSELDVLFAPHRILDNRVCQMAGPPGMPNSMAGVMRLPSLSAARDVEARLNGWRLTGWSYDLKVVVIVNQNDEDNDNPFEVQPGRAPAPAGRWPSIGLGVPPIRSAPQEIAGRRISSMPTGSSAGIGTMASIHAPRLEQGVPARKSSAIQVRAPPPIYTTGIGAVGSERSSPIGSDRHAQPLQLDAAFSPRSPTGSGSDGSMSPVSPALTFTSSGRTPTMATIATPRHDDESKNVRGEGAKETGLDLKLDVEEGEEGEVTARAVGLAGLDE</sequence>
<accession>A0A8H7H5W0</accession>
<dbReference type="AlphaFoldDB" id="A0A8H7H5W0"/>
<comment type="subunit">
    <text evidence="2">Component of the COP9 signalosome (CSN) complex.</text>
</comment>
<dbReference type="SMART" id="SM00360">
    <property type="entry name" value="RRM"/>
    <property type="match status" value="1"/>
</dbReference>
<evidence type="ECO:0000259" key="14">
    <source>
        <dbReference type="PROSITE" id="PS50249"/>
    </source>
</evidence>
<evidence type="ECO:0000256" key="5">
    <source>
        <dbReference type="ARBA" id="ARBA00022723"/>
    </source>
</evidence>
<dbReference type="InterPro" id="IPR012677">
    <property type="entry name" value="Nucleotide-bd_a/b_plait_sf"/>
</dbReference>
<keyword evidence="8" id="KW-0862">Zinc</keyword>
<evidence type="ECO:0000256" key="11">
    <source>
        <dbReference type="PROSITE-ProRule" id="PRU00176"/>
    </source>
</evidence>
<keyword evidence="5" id="KW-0479">Metal-binding</keyword>
<dbReference type="InterPro" id="IPR040961">
    <property type="entry name" value="CSN5_C"/>
</dbReference>
<evidence type="ECO:0000256" key="1">
    <source>
        <dbReference type="ARBA" id="ARBA00006008"/>
    </source>
</evidence>
<dbReference type="PROSITE" id="PS50249">
    <property type="entry name" value="MPN"/>
    <property type="match status" value="1"/>
</dbReference>
<dbReference type="Pfam" id="PF00076">
    <property type="entry name" value="RRM_1"/>
    <property type="match status" value="1"/>
</dbReference>
<feature type="domain" description="RRM" evidence="13">
    <location>
        <begin position="473"/>
        <end position="547"/>
    </location>
</feature>
<dbReference type="GO" id="GO:0000338">
    <property type="term" value="P:protein deneddylation"/>
    <property type="evidence" value="ECO:0007669"/>
    <property type="project" value="UniProtKB-ARBA"/>
</dbReference>
<dbReference type="InterPro" id="IPR000555">
    <property type="entry name" value="JAMM/MPN+_dom"/>
</dbReference>
<protein>
    <recommendedName>
        <fullName evidence="3">COP9 signalosome complex subunit 5</fullName>
    </recommendedName>
</protein>
<reference evidence="15" key="1">
    <citation type="submission" date="2020-09" db="EMBL/GenBank/DDBJ databases">
        <title>Comparative genome analyses of four rice-infecting Rhizoctonia solani isolates reveal extensive enrichment of homogalacturonan modification genes.</title>
        <authorList>
            <person name="Lee D.-Y."/>
            <person name="Jeon J."/>
            <person name="Kim K.-T."/>
            <person name="Cheong K."/>
            <person name="Song H."/>
            <person name="Choi G."/>
            <person name="Ko J."/>
            <person name="Opiyo S.O."/>
            <person name="Zuo S."/>
            <person name="Madhav S."/>
            <person name="Lee Y.-H."/>
            <person name="Wang G.-L."/>
        </authorList>
    </citation>
    <scope>NUCLEOTIDE SEQUENCE</scope>
    <source>
        <strain evidence="15">AG1-IA YN-7</strain>
    </source>
</reference>
<dbReference type="PROSITE" id="PS50102">
    <property type="entry name" value="RRM"/>
    <property type="match status" value="1"/>
</dbReference>
<dbReference type="InterPro" id="IPR000504">
    <property type="entry name" value="RRM_dom"/>
</dbReference>
<feature type="region of interest" description="Disordered" evidence="12">
    <location>
        <begin position="305"/>
        <end position="325"/>
    </location>
</feature>
<dbReference type="CDD" id="cd08069">
    <property type="entry name" value="MPN_RPN11_CSN5"/>
    <property type="match status" value="1"/>
</dbReference>
<keyword evidence="6" id="KW-0736">Signalosome</keyword>
<comment type="caution">
    <text evidence="15">The sequence shown here is derived from an EMBL/GenBank/DDBJ whole genome shotgun (WGS) entry which is preliminary data.</text>
</comment>
<keyword evidence="4" id="KW-0645">Protease</keyword>
<evidence type="ECO:0000256" key="10">
    <source>
        <dbReference type="ARBA" id="ARBA00058010"/>
    </source>
</evidence>
<dbReference type="GO" id="GO:0008237">
    <property type="term" value="F:metallopeptidase activity"/>
    <property type="evidence" value="ECO:0007669"/>
    <property type="project" value="UniProtKB-KW"/>
</dbReference>
<dbReference type="SUPFAM" id="SSF54928">
    <property type="entry name" value="RNA-binding domain, RBD"/>
    <property type="match status" value="1"/>
</dbReference>
<evidence type="ECO:0000256" key="12">
    <source>
        <dbReference type="SAM" id="MobiDB-lite"/>
    </source>
</evidence>
<dbReference type="SMART" id="SM00232">
    <property type="entry name" value="JAB_MPN"/>
    <property type="match status" value="1"/>
</dbReference>
<keyword evidence="11" id="KW-0694">RNA-binding</keyword>
<dbReference type="GO" id="GO:0003723">
    <property type="term" value="F:RNA binding"/>
    <property type="evidence" value="ECO:0007669"/>
    <property type="project" value="UniProtKB-UniRule"/>
</dbReference>
<dbReference type="Gene3D" id="3.40.140.10">
    <property type="entry name" value="Cytidine Deaminase, domain 2"/>
    <property type="match status" value="1"/>
</dbReference>
<evidence type="ECO:0000256" key="2">
    <source>
        <dbReference type="ARBA" id="ARBA00011098"/>
    </source>
</evidence>
<dbReference type="PANTHER" id="PTHR10410">
    <property type="entry name" value="EUKARYOTIC TRANSLATION INITIATION FACTOR 3 -RELATED"/>
    <property type="match status" value="1"/>
</dbReference>
<dbReference type="Gene3D" id="3.30.70.330">
    <property type="match status" value="1"/>
</dbReference>
<dbReference type="InterPro" id="IPR050242">
    <property type="entry name" value="JAMM_MPN+_peptidase_M67A"/>
</dbReference>
<comment type="function">
    <text evidence="10">Catalytic Component of the COP9 signalosome (CSN) complex that acts as an regulator of the ubiquitin (Ubl) conjugation pathway by mediating the deneddylation of the cullin subunit of SCF-type E3 ubiquitin-protein ligase complexes.</text>
</comment>
<evidence type="ECO:0000256" key="3">
    <source>
        <dbReference type="ARBA" id="ARBA00014880"/>
    </source>
</evidence>